<proteinExistence type="predicted"/>
<dbReference type="AlphaFoldDB" id="A0A7C9CDK9"/>
<organism evidence="1">
    <name type="scientific">Opuntia streptacantha</name>
    <name type="common">Prickly pear cactus</name>
    <name type="synonym">Opuntia cardona</name>
    <dbReference type="NCBI Taxonomy" id="393608"/>
    <lineage>
        <taxon>Eukaryota</taxon>
        <taxon>Viridiplantae</taxon>
        <taxon>Streptophyta</taxon>
        <taxon>Embryophyta</taxon>
        <taxon>Tracheophyta</taxon>
        <taxon>Spermatophyta</taxon>
        <taxon>Magnoliopsida</taxon>
        <taxon>eudicotyledons</taxon>
        <taxon>Gunneridae</taxon>
        <taxon>Pentapetalae</taxon>
        <taxon>Caryophyllales</taxon>
        <taxon>Cactineae</taxon>
        <taxon>Cactaceae</taxon>
        <taxon>Opuntioideae</taxon>
        <taxon>Opuntia</taxon>
    </lineage>
</organism>
<protein>
    <submittedName>
        <fullName evidence="1">Uncharacterized protein</fullName>
    </submittedName>
</protein>
<reference evidence="1" key="2">
    <citation type="submission" date="2020-07" db="EMBL/GenBank/DDBJ databases">
        <authorList>
            <person name="Vera ALvarez R."/>
            <person name="Arias-Moreno D.M."/>
            <person name="Jimenez-Jacinto V."/>
            <person name="Jimenez-Bremont J.F."/>
            <person name="Swaminathan K."/>
            <person name="Moose S.P."/>
            <person name="Guerrero-Gonzalez M.L."/>
            <person name="Marino-Ramirez L."/>
            <person name="Landsman D."/>
            <person name="Rodriguez-Kessler M."/>
            <person name="Delgado-Sanchez P."/>
        </authorList>
    </citation>
    <scope>NUCLEOTIDE SEQUENCE</scope>
    <source>
        <tissue evidence="1">Cladode</tissue>
    </source>
</reference>
<name>A0A7C9CDK9_OPUST</name>
<dbReference type="EMBL" id="GISG01009084">
    <property type="protein sequence ID" value="MBA4615862.1"/>
    <property type="molecule type" value="Transcribed_RNA"/>
</dbReference>
<evidence type="ECO:0000313" key="1">
    <source>
        <dbReference type="EMBL" id="MBA4615862.1"/>
    </source>
</evidence>
<reference evidence="1" key="1">
    <citation type="journal article" date="2013" name="J. Plant Res.">
        <title>Effect of fungi and light on seed germination of three Opuntia species from semiarid lands of central Mexico.</title>
        <authorList>
            <person name="Delgado-Sanchez P."/>
            <person name="Jimenez-Bremont J.F."/>
            <person name="Guerrero-Gonzalez Mde L."/>
            <person name="Flores J."/>
        </authorList>
    </citation>
    <scope>NUCLEOTIDE SEQUENCE</scope>
    <source>
        <tissue evidence="1">Cladode</tissue>
    </source>
</reference>
<sequence>MRLPKNFQPVGTSKKGSFNFSATRSSAPLVGIDRAKPLIPSWKYGIASCAFAAIIATESDGVTKKLLPRIMFLSPSPSLAAPKSGPFSPYIRSTKSLAYVRLGSG</sequence>
<accession>A0A7C9CDK9</accession>